<organism evidence="1 2">
    <name type="scientific">Panagrolaimus sp. PS1159</name>
    <dbReference type="NCBI Taxonomy" id="55785"/>
    <lineage>
        <taxon>Eukaryota</taxon>
        <taxon>Metazoa</taxon>
        <taxon>Ecdysozoa</taxon>
        <taxon>Nematoda</taxon>
        <taxon>Chromadorea</taxon>
        <taxon>Rhabditida</taxon>
        <taxon>Tylenchina</taxon>
        <taxon>Panagrolaimomorpha</taxon>
        <taxon>Panagrolaimoidea</taxon>
        <taxon>Panagrolaimidae</taxon>
        <taxon>Panagrolaimus</taxon>
    </lineage>
</organism>
<dbReference type="Proteomes" id="UP000887580">
    <property type="component" value="Unplaced"/>
</dbReference>
<evidence type="ECO:0000313" key="1">
    <source>
        <dbReference type="Proteomes" id="UP000887580"/>
    </source>
</evidence>
<name>A0AC35GJK5_9BILA</name>
<sequence>MDQKLVRTIYYLLMAIHIVLYFVQIGICIFICAEWRKAKSTYKSAYFIILISFYCLDLPCQVLWVYGRTINYNLNDPLLPLILISQWYKGYVIGIWEAVLGLTRCTAMAFPNLHNKLWDGKGLWFALLFIYLFPFIAGGYVWTQFECKFLSSSAPGCWDYRNETVITLAILIASLNFLCLAFILVGVILAPKGYHKSQKSKMERRLMIQTLSSALLAAICNGMLMVPFFSDTDYYLLASYFFGLLQYYPPMLYIFFVIPTIRSEFATFFFSWYRINDSNKIIVAHNSVTVFHTRV</sequence>
<protein>
    <submittedName>
        <fullName evidence="2">Serpentine receptor class gamma</fullName>
    </submittedName>
</protein>
<accession>A0AC35GJK5</accession>
<proteinExistence type="predicted"/>
<evidence type="ECO:0000313" key="2">
    <source>
        <dbReference type="WBParaSite" id="PS1159_v2.g5877.t1"/>
    </source>
</evidence>
<dbReference type="WBParaSite" id="PS1159_v2.g5877.t1">
    <property type="protein sequence ID" value="PS1159_v2.g5877.t1"/>
    <property type="gene ID" value="PS1159_v2.g5877"/>
</dbReference>
<reference evidence="2" key="1">
    <citation type="submission" date="2022-11" db="UniProtKB">
        <authorList>
            <consortium name="WormBaseParasite"/>
        </authorList>
    </citation>
    <scope>IDENTIFICATION</scope>
</reference>